<evidence type="ECO:0000313" key="3">
    <source>
        <dbReference type="Proteomes" id="UP000215086"/>
    </source>
</evidence>
<protein>
    <submittedName>
        <fullName evidence="2">Uncharacterized protein</fullName>
    </submittedName>
</protein>
<reference evidence="2 3" key="1">
    <citation type="journal article" name="Front. Microbiol.">
        <title>Sugar Metabolism of the First Thermophilic Planctomycete Thermogutta terrifontis: Comparative Genomic and Transcriptomic Approaches.</title>
        <authorList>
            <person name="Elcheninov A.G."/>
            <person name="Menzel P."/>
            <person name="Gudbergsdottir S.R."/>
            <person name="Slesarev A.I."/>
            <person name="Kadnikov V.V."/>
            <person name="Krogh A."/>
            <person name="Bonch-Osmolovskaya E.A."/>
            <person name="Peng X."/>
            <person name="Kublanov I.V."/>
        </authorList>
    </citation>
    <scope>NUCLEOTIDE SEQUENCE [LARGE SCALE GENOMIC DNA]</scope>
    <source>
        <strain evidence="2 3">R1</strain>
    </source>
</reference>
<keyword evidence="3" id="KW-1185">Reference proteome</keyword>
<organism evidence="2 3">
    <name type="scientific">Thermogutta terrifontis</name>
    <dbReference type="NCBI Taxonomy" id="1331910"/>
    <lineage>
        <taxon>Bacteria</taxon>
        <taxon>Pseudomonadati</taxon>
        <taxon>Planctomycetota</taxon>
        <taxon>Planctomycetia</taxon>
        <taxon>Pirellulales</taxon>
        <taxon>Thermoguttaceae</taxon>
        <taxon>Thermogutta</taxon>
    </lineage>
</organism>
<evidence type="ECO:0000256" key="1">
    <source>
        <dbReference type="SAM" id="MobiDB-lite"/>
    </source>
</evidence>
<proteinExistence type="predicted"/>
<gene>
    <name evidence="2" type="ORF">THTE_2570</name>
</gene>
<feature type="compositionally biased region" description="Polar residues" evidence="1">
    <location>
        <begin position="1"/>
        <end position="11"/>
    </location>
</feature>
<dbReference type="AlphaFoldDB" id="A0A286RGV7"/>
<dbReference type="Proteomes" id="UP000215086">
    <property type="component" value="Chromosome"/>
</dbReference>
<dbReference type="EMBL" id="CP018477">
    <property type="protein sequence ID" value="ASV75172.1"/>
    <property type="molecule type" value="Genomic_DNA"/>
</dbReference>
<evidence type="ECO:0000313" key="2">
    <source>
        <dbReference type="EMBL" id="ASV75172.1"/>
    </source>
</evidence>
<accession>A0A286RGV7</accession>
<sequence>MLISETLSAADSSAPIARRPQGNVRNHFGWLFIFWGE</sequence>
<feature type="region of interest" description="Disordered" evidence="1">
    <location>
        <begin position="1"/>
        <end position="21"/>
    </location>
</feature>
<name>A0A286RGV7_9BACT</name>
<dbReference type="KEGG" id="ttf:THTE_2570"/>